<evidence type="ECO:0000313" key="4">
    <source>
        <dbReference type="Proteomes" id="UP000594262"/>
    </source>
</evidence>
<dbReference type="Proteomes" id="UP000594262">
    <property type="component" value="Unplaced"/>
</dbReference>
<name>A0A7M5WZ25_9CNID</name>
<feature type="transmembrane region" description="Helical" evidence="2">
    <location>
        <begin position="143"/>
        <end position="167"/>
    </location>
</feature>
<sequence>MGYIKESAMNCTEIVFTKTDTYRTIQIVVLTFFLSIVMLNNILAIYATQKSISTKYCIFAQLYNISYISNIMAAFSLYGGSLFITDYHGDAFGCRQLPLDRYFFLCFGMSNNVLVLLLNTYLRRKSLMDPLASCDVPRSKWKAFLKFLVPFFLVSLTLSAMNIIFQYEVQMNFYIGVAVGFYVPLMIVVIVLNIHLTYFLNESKKIAENINQQSWRNLMKARKILLMIVKLQSFYTFLWIILVILMHTIGIKNEINFVILEWLMRVVYGLSFVLEAKILIRRDKVVQKVLLKAFHKMSKFSRDVSSTISRSATRSSQSSKSKQKTESSSIEIHMDPVVLGSTSS</sequence>
<feature type="transmembrane region" description="Helical" evidence="2">
    <location>
        <begin position="224"/>
        <end position="249"/>
    </location>
</feature>
<dbReference type="OrthoDB" id="10678685at2759"/>
<feature type="region of interest" description="Disordered" evidence="1">
    <location>
        <begin position="307"/>
        <end position="344"/>
    </location>
</feature>
<evidence type="ECO:0000313" key="3">
    <source>
        <dbReference type="EnsemblMetazoa" id="CLYHEMP015193.1"/>
    </source>
</evidence>
<keyword evidence="2" id="KW-1133">Transmembrane helix</keyword>
<organism evidence="3 4">
    <name type="scientific">Clytia hemisphaerica</name>
    <dbReference type="NCBI Taxonomy" id="252671"/>
    <lineage>
        <taxon>Eukaryota</taxon>
        <taxon>Metazoa</taxon>
        <taxon>Cnidaria</taxon>
        <taxon>Hydrozoa</taxon>
        <taxon>Hydroidolina</taxon>
        <taxon>Leptothecata</taxon>
        <taxon>Obeliida</taxon>
        <taxon>Clytiidae</taxon>
        <taxon>Clytia</taxon>
    </lineage>
</organism>
<feature type="transmembrane region" description="Helical" evidence="2">
    <location>
        <begin position="25"/>
        <end position="46"/>
    </location>
</feature>
<keyword evidence="4" id="KW-1185">Reference proteome</keyword>
<dbReference type="SUPFAM" id="SSF81321">
    <property type="entry name" value="Family A G protein-coupled receptor-like"/>
    <property type="match status" value="1"/>
</dbReference>
<feature type="transmembrane region" description="Helical" evidence="2">
    <location>
        <begin position="173"/>
        <end position="196"/>
    </location>
</feature>
<proteinExistence type="predicted"/>
<dbReference type="RefSeq" id="XP_066923831.1">
    <property type="nucleotide sequence ID" value="XM_067067730.1"/>
</dbReference>
<dbReference type="AlphaFoldDB" id="A0A7M5WZ25"/>
<accession>A0A7M5WZ25</accession>
<feature type="transmembrane region" description="Helical" evidence="2">
    <location>
        <begin position="102"/>
        <end position="122"/>
    </location>
</feature>
<dbReference type="GeneID" id="136811125"/>
<keyword evidence="2" id="KW-0472">Membrane</keyword>
<feature type="compositionally biased region" description="Low complexity" evidence="1">
    <location>
        <begin position="307"/>
        <end position="331"/>
    </location>
</feature>
<feature type="transmembrane region" description="Helical" evidence="2">
    <location>
        <begin position="58"/>
        <end position="82"/>
    </location>
</feature>
<protein>
    <submittedName>
        <fullName evidence="3">Uncharacterized protein</fullName>
    </submittedName>
</protein>
<keyword evidence="2" id="KW-0812">Transmembrane</keyword>
<feature type="transmembrane region" description="Helical" evidence="2">
    <location>
        <begin position="255"/>
        <end position="274"/>
    </location>
</feature>
<evidence type="ECO:0000256" key="2">
    <source>
        <dbReference type="SAM" id="Phobius"/>
    </source>
</evidence>
<dbReference type="EnsemblMetazoa" id="CLYHEMT015193.1">
    <property type="protein sequence ID" value="CLYHEMP015193.1"/>
    <property type="gene ID" value="CLYHEMG015193"/>
</dbReference>
<evidence type="ECO:0000256" key="1">
    <source>
        <dbReference type="SAM" id="MobiDB-lite"/>
    </source>
</evidence>
<reference evidence="3" key="1">
    <citation type="submission" date="2021-01" db="UniProtKB">
        <authorList>
            <consortium name="EnsemblMetazoa"/>
        </authorList>
    </citation>
    <scope>IDENTIFICATION</scope>
</reference>